<evidence type="ECO:0000256" key="1">
    <source>
        <dbReference type="SAM" id="SignalP"/>
    </source>
</evidence>
<dbReference type="Proteomes" id="UP000238426">
    <property type="component" value="Unassembled WGS sequence"/>
</dbReference>
<feature type="chain" id="PRO_5015765518" description="Plasminogen-binding protein PgbA N-terminal domain-containing protein" evidence="1">
    <location>
        <begin position="19"/>
        <end position="245"/>
    </location>
</feature>
<sequence>MKTTLLFSALLVVLNVSAQLRGPDSFKFRFIDKEELIINPVIRVSSKSLHRTQNGLNFKKDALDFYSHHISKNEHLIIANTVFFPLITCIEARLHKKVMKLIILNFNFMMPEYTNANIIFSEGDYLYIPSYSQGNQIESLSDKAEKIKLIKTSKNFEIFKKVKALNCSTIDTLFQVRDKNNQLILVKNYINTYLNSTTKDQFEDVILPYYLNNDIKGYVYLSTNKNSCEYLQFTEELLKKFSLKK</sequence>
<keyword evidence="1" id="KW-0732">Signal</keyword>
<comment type="caution">
    <text evidence="2">The sequence shown here is derived from an EMBL/GenBank/DDBJ whole genome shotgun (WGS) entry which is preliminary data.</text>
</comment>
<evidence type="ECO:0008006" key="4">
    <source>
        <dbReference type="Google" id="ProtNLM"/>
    </source>
</evidence>
<feature type="signal peptide" evidence="1">
    <location>
        <begin position="1"/>
        <end position="18"/>
    </location>
</feature>
<dbReference type="EMBL" id="PXOQ01000007">
    <property type="protein sequence ID" value="PSG90308.1"/>
    <property type="molecule type" value="Genomic_DNA"/>
</dbReference>
<evidence type="ECO:0000313" key="3">
    <source>
        <dbReference type="Proteomes" id="UP000238426"/>
    </source>
</evidence>
<protein>
    <recommendedName>
        <fullName evidence="4">Plasminogen-binding protein PgbA N-terminal domain-containing protein</fullName>
    </recommendedName>
</protein>
<evidence type="ECO:0000313" key="2">
    <source>
        <dbReference type="EMBL" id="PSG90308.1"/>
    </source>
</evidence>
<organism evidence="2 3">
    <name type="scientific">Aurantibacter aestuarii</name>
    <dbReference type="NCBI Taxonomy" id="1266046"/>
    <lineage>
        <taxon>Bacteria</taxon>
        <taxon>Pseudomonadati</taxon>
        <taxon>Bacteroidota</taxon>
        <taxon>Flavobacteriia</taxon>
        <taxon>Flavobacteriales</taxon>
        <taxon>Flavobacteriaceae</taxon>
        <taxon>Aurantibacter</taxon>
    </lineage>
</organism>
<proteinExistence type="predicted"/>
<accession>A0A2T1NCY8</accession>
<reference evidence="2 3" key="1">
    <citation type="submission" date="2018-03" db="EMBL/GenBank/DDBJ databases">
        <title>Mesoflavibacter sp. HG37 and Mesoflavibacter sp. HG96 sp.nov., two marine bacteria isolated from seawater of Western Pacific Ocean.</title>
        <authorList>
            <person name="Cheng H."/>
            <person name="Wu Y.-H."/>
            <person name="Guo L.-L."/>
            <person name="Xu X.-W."/>
        </authorList>
    </citation>
    <scope>NUCLEOTIDE SEQUENCE [LARGE SCALE GENOMIC DNA]</scope>
    <source>
        <strain evidence="2 3">KCTC 32269</strain>
    </source>
</reference>
<dbReference type="AlphaFoldDB" id="A0A2T1NCY8"/>
<keyword evidence="3" id="KW-1185">Reference proteome</keyword>
<name>A0A2T1NCY8_9FLAO</name>
<gene>
    <name evidence="2" type="ORF">C7H52_03240</name>
</gene>